<feature type="region of interest" description="Disordered" evidence="4">
    <location>
        <begin position="840"/>
        <end position="927"/>
    </location>
</feature>
<sequence length="1096" mass="120129">MVDIVLPPSHKLTTQTLRKLAPQNKDLWSVVREGSVSELDSALSLLKKNGGNINARNTLGLTPLHISTWRNHVPLVTRLLEAGADPNARDGESGWSSLHRALHFGHLAIACVLIQFGASSTLEDTKSRTPVDLISGPVLQTLGKDNNSIATEVFSWGSGVNYQLGTGNAHIQKLPCKVDSLHGSFIKMISAAKFHSVAVSARGEVYTWGFGRGGRLGHPEFDIHSGQAAVITPRQVTSGLGARRVKAIAAAKHHTIVATEGGEVFTWGSNREGQLGYTSVDTQPTPRRVSALKARIVAVAAANKHTVVVSEAGEVYTWGCNKEGQLGYGTSNSASNYIPRLVEYLKGKSFIDVSAAKYHTIVLGSDGEVFTWGHRLVTPRRVVISRNTKKVGNTLMKFHRKERLNVVSVAAGMTYSLALTDDGALFYWASSDPDLRCHQLNMLCGRGILSISAGKYWTAAVTVTGDIYTWDGKKGKENPPNPIRLHGLKKATSVSVGETHLLFVSSLYHPGYLPSTAHSSQKLNIREELDELREGFMFADVESEDVLINTQKDDIPNLSASGSKNVFEEKSVPSLKSLCERTAAVHLVEPRNVVQLLEIADTLGADELKRHCEEIAIRNLDYILTVSAHSFIGTSLDILVDLEKQLDLKSSESWSCRRLPTPTATFPAIINSEEDDDESELLRSRNDVTKRSTYKKDLVQRFDGFLQTNDPTIESVDKQIRALRKKLQQIELLEEKRTKGHLLDDQQIAKLQTRPFLESLLAELGEPIETFQTKACSSAEERGSKRAVSKKQKRKSKHKADQKDEKSSDLAFDAEMGGVKKDEKLSDLAFDAEMRGVKGFPAEETNKEKAADFESATATQETWVSPLHNKNATEGTPQNKTTLPTTSKKKNRKGGLSMFLSGALDDKPKTAPPPPPPVITKSEGPAWGGAKISCELTSLRYIQEEQGKNETKLTKMKEHEDFSEGMKLPLSSFLPSSPIAVGSAARKGQVSDGDKNTPPWVASGTPPSFSRPSLRDIQLQQVKHHQQGVLHSPKTSTTGFSVTSGQGSPSEPAAMNRWFKPDADAPSSIRSIQIEEKAIKDLRRFYSTVKIVKNQS</sequence>
<dbReference type="PROSITE" id="PS50088">
    <property type="entry name" value="ANK_REPEAT"/>
    <property type="match status" value="2"/>
</dbReference>
<dbReference type="InterPro" id="IPR058923">
    <property type="entry name" value="RCC1-like_dom"/>
</dbReference>
<dbReference type="Gene3D" id="2.130.10.30">
    <property type="entry name" value="Regulator of chromosome condensation 1/beta-lactamase-inhibitor protein II"/>
    <property type="match status" value="2"/>
</dbReference>
<accession>A0ABD3DPB4</accession>
<feature type="domain" description="RCC1-like" evidence="5">
    <location>
        <begin position="138"/>
        <end position="373"/>
    </location>
</feature>
<feature type="repeat" description="RCC1" evidence="3">
    <location>
        <begin position="262"/>
        <end position="312"/>
    </location>
</feature>
<protein>
    <recommendedName>
        <fullName evidence="5">RCC1-like domain-containing protein</fullName>
    </recommendedName>
</protein>
<keyword evidence="2" id="KW-0040">ANK repeat</keyword>
<feature type="region of interest" description="Disordered" evidence="4">
    <location>
        <begin position="981"/>
        <end position="1056"/>
    </location>
</feature>
<dbReference type="PANTHER" id="PTHR22872:SF2">
    <property type="entry name" value="INHIBITOR OF BRUTON TYROSINE KINASE"/>
    <property type="match status" value="1"/>
</dbReference>
<dbReference type="InterPro" id="IPR036770">
    <property type="entry name" value="Ankyrin_rpt-contain_sf"/>
</dbReference>
<dbReference type="Proteomes" id="UP001632038">
    <property type="component" value="Unassembled WGS sequence"/>
</dbReference>
<dbReference type="InterPro" id="IPR002110">
    <property type="entry name" value="Ankyrin_rpt"/>
</dbReference>
<feature type="repeat" description="RCC1" evidence="3">
    <location>
        <begin position="313"/>
        <end position="366"/>
    </location>
</feature>
<evidence type="ECO:0000259" key="5">
    <source>
        <dbReference type="Pfam" id="PF25390"/>
    </source>
</evidence>
<dbReference type="Gene3D" id="1.25.40.20">
    <property type="entry name" value="Ankyrin repeat-containing domain"/>
    <property type="match status" value="1"/>
</dbReference>
<evidence type="ECO:0000256" key="2">
    <source>
        <dbReference type="PROSITE-ProRule" id="PRU00023"/>
    </source>
</evidence>
<proteinExistence type="predicted"/>
<organism evidence="6 7">
    <name type="scientific">Castilleja foliolosa</name>
    <dbReference type="NCBI Taxonomy" id="1961234"/>
    <lineage>
        <taxon>Eukaryota</taxon>
        <taxon>Viridiplantae</taxon>
        <taxon>Streptophyta</taxon>
        <taxon>Embryophyta</taxon>
        <taxon>Tracheophyta</taxon>
        <taxon>Spermatophyta</taxon>
        <taxon>Magnoliopsida</taxon>
        <taxon>eudicotyledons</taxon>
        <taxon>Gunneridae</taxon>
        <taxon>Pentapetalae</taxon>
        <taxon>asterids</taxon>
        <taxon>lamiids</taxon>
        <taxon>Lamiales</taxon>
        <taxon>Orobanchaceae</taxon>
        <taxon>Pedicularideae</taxon>
        <taxon>Castillejinae</taxon>
        <taxon>Castilleja</taxon>
    </lineage>
</organism>
<feature type="compositionally biased region" description="Basic residues" evidence="4">
    <location>
        <begin position="785"/>
        <end position="798"/>
    </location>
</feature>
<dbReference type="InterPro" id="IPR000408">
    <property type="entry name" value="Reg_chr_condens"/>
</dbReference>
<dbReference type="SMART" id="SM00248">
    <property type="entry name" value="ANK"/>
    <property type="match status" value="2"/>
</dbReference>
<evidence type="ECO:0000256" key="4">
    <source>
        <dbReference type="SAM" id="MobiDB-lite"/>
    </source>
</evidence>
<feature type="compositionally biased region" description="Polar residues" evidence="4">
    <location>
        <begin position="856"/>
        <end position="886"/>
    </location>
</feature>
<reference evidence="7" key="1">
    <citation type="journal article" date="2024" name="IScience">
        <title>Strigolactones Initiate the Formation of Haustorium-like Structures in Castilleja.</title>
        <authorList>
            <person name="Buerger M."/>
            <person name="Peterson D."/>
            <person name="Chory J."/>
        </authorList>
    </citation>
    <scope>NUCLEOTIDE SEQUENCE [LARGE SCALE GENOMIC DNA]</scope>
</reference>
<evidence type="ECO:0000313" key="7">
    <source>
        <dbReference type="Proteomes" id="UP001632038"/>
    </source>
</evidence>
<keyword evidence="7" id="KW-1185">Reference proteome</keyword>
<dbReference type="EMBL" id="JAVIJP010000015">
    <property type="protein sequence ID" value="KAL3644121.1"/>
    <property type="molecule type" value="Genomic_DNA"/>
</dbReference>
<keyword evidence="1" id="KW-0677">Repeat</keyword>
<dbReference type="InterPro" id="IPR051625">
    <property type="entry name" value="Signaling_Regulatory_Domain"/>
</dbReference>
<feature type="compositionally biased region" description="Polar residues" evidence="4">
    <location>
        <begin position="1033"/>
        <end position="1049"/>
    </location>
</feature>
<evidence type="ECO:0000256" key="3">
    <source>
        <dbReference type="PROSITE-ProRule" id="PRU00235"/>
    </source>
</evidence>
<dbReference type="SUPFAM" id="SSF50985">
    <property type="entry name" value="RCC1/BLIP-II"/>
    <property type="match status" value="2"/>
</dbReference>
<dbReference type="SUPFAM" id="SSF48403">
    <property type="entry name" value="Ankyrin repeat"/>
    <property type="match status" value="1"/>
</dbReference>
<feature type="repeat" description="ANK" evidence="2">
    <location>
        <begin position="93"/>
        <end position="125"/>
    </location>
</feature>
<comment type="caution">
    <text evidence="6">The sequence shown here is derived from an EMBL/GenBank/DDBJ whole genome shotgun (WGS) entry which is preliminary data.</text>
</comment>
<feature type="compositionally biased region" description="Basic and acidic residues" evidence="4">
    <location>
        <begin position="799"/>
        <end position="808"/>
    </location>
</feature>
<name>A0ABD3DPB4_9LAMI</name>
<dbReference type="Pfam" id="PF12796">
    <property type="entry name" value="Ank_2"/>
    <property type="match status" value="1"/>
</dbReference>
<feature type="repeat" description="ANK" evidence="2">
    <location>
        <begin position="59"/>
        <end position="91"/>
    </location>
</feature>
<dbReference type="AlphaFoldDB" id="A0ABD3DPB4"/>
<dbReference type="PRINTS" id="PR00633">
    <property type="entry name" value="RCCNDNSATION"/>
</dbReference>
<dbReference type="InterPro" id="IPR009091">
    <property type="entry name" value="RCC1/BLIP-II"/>
</dbReference>
<dbReference type="PANTHER" id="PTHR22872">
    <property type="entry name" value="BTK-BINDING PROTEIN-RELATED"/>
    <property type="match status" value="1"/>
</dbReference>
<dbReference type="PROSITE" id="PS50297">
    <property type="entry name" value="ANK_REP_REGION"/>
    <property type="match status" value="2"/>
</dbReference>
<feature type="repeat" description="RCC1" evidence="3">
    <location>
        <begin position="203"/>
        <end position="261"/>
    </location>
</feature>
<feature type="region of interest" description="Disordered" evidence="4">
    <location>
        <begin position="775"/>
        <end position="809"/>
    </location>
</feature>
<evidence type="ECO:0000313" key="6">
    <source>
        <dbReference type="EMBL" id="KAL3644121.1"/>
    </source>
</evidence>
<gene>
    <name evidence="6" type="ORF">CASFOL_012053</name>
</gene>
<dbReference type="PROSITE" id="PS50012">
    <property type="entry name" value="RCC1_3"/>
    <property type="match status" value="5"/>
</dbReference>
<evidence type="ECO:0000256" key="1">
    <source>
        <dbReference type="ARBA" id="ARBA00022737"/>
    </source>
</evidence>
<feature type="repeat" description="RCC1" evidence="3">
    <location>
        <begin position="151"/>
        <end position="202"/>
    </location>
</feature>
<dbReference type="Pfam" id="PF25390">
    <property type="entry name" value="WD40_RLD"/>
    <property type="match status" value="1"/>
</dbReference>
<feature type="repeat" description="RCC1" evidence="3">
    <location>
        <begin position="367"/>
        <end position="422"/>
    </location>
</feature>